<dbReference type="Gene3D" id="3.40.50.720">
    <property type="entry name" value="NAD(P)-binding Rossmann-like Domain"/>
    <property type="match status" value="1"/>
</dbReference>
<dbReference type="SUPFAM" id="SSF51735">
    <property type="entry name" value="NAD(P)-binding Rossmann-fold domains"/>
    <property type="match status" value="1"/>
</dbReference>
<name>A0ABP5MBJ4_9ACTN</name>
<gene>
    <name evidence="2" type="ORF">GCM10009727_91690</name>
</gene>
<accession>A0ABP5MBJ4</accession>
<protein>
    <submittedName>
        <fullName evidence="2">Dihydrodipicolinate reductase</fullName>
    </submittedName>
</protein>
<proteinExistence type="predicted"/>
<dbReference type="CDD" id="cd24146">
    <property type="entry name" value="nat-AmDH_N_like"/>
    <property type="match status" value="1"/>
</dbReference>
<reference evidence="3" key="1">
    <citation type="journal article" date="2019" name="Int. J. Syst. Evol. Microbiol.">
        <title>The Global Catalogue of Microorganisms (GCM) 10K type strain sequencing project: providing services to taxonomists for standard genome sequencing and annotation.</title>
        <authorList>
            <consortium name="The Broad Institute Genomics Platform"/>
            <consortium name="The Broad Institute Genome Sequencing Center for Infectious Disease"/>
            <person name="Wu L."/>
            <person name="Ma J."/>
        </authorList>
    </citation>
    <scope>NUCLEOTIDE SEQUENCE [LARGE SCALE GENOMIC DNA]</scope>
    <source>
        <strain evidence="3">JCM 13850</strain>
    </source>
</reference>
<feature type="domain" description="2,4-diaminopentanoate dehydrogenase C-terminal" evidence="1">
    <location>
        <begin position="190"/>
        <end position="339"/>
    </location>
</feature>
<evidence type="ECO:0000313" key="2">
    <source>
        <dbReference type="EMBL" id="GAA2169147.1"/>
    </source>
</evidence>
<keyword evidence="3" id="KW-1185">Reference proteome</keyword>
<sequence length="342" mass="36303">MNHRVVQWATGNIGTRALRGVIEHPSMTLAGVYVHSPDKAGIDAGELCGLGATGVAATRDIGEILSLGADCVLYMPRALDVDEVCRLLESGANVVTTRGEFHHPAGVRPEVRERVEAACERGGTSIHSTGSSPGFISEAVPLALASIQRRLDRLTISEYADLSRRDSPGLLFEVMGFGRPPAAFDQRRLSHGRVSFGPSLRLVAEALSMPLDSVEADGEIATARHSVRIAAGELEAGTVAAQRITVSGMRGGRAVLCFRAVWYCTTDLEPEWDVRATGWHIAVDGDAPLDIDMRFPVPIEQMADVSPAYTANRAVNAVPAVCAAAPGIRSTTDLPHILAALG</sequence>
<comment type="caution">
    <text evidence="2">The sequence shown here is derived from an EMBL/GenBank/DDBJ whole genome shotgun (WGS) entry which is preliminary data.</text>
</comment>
<dbReference type="InterPro" id="IPR045760">
    <property type="entry name" value="DAP_DH_C"/>
</dbReference>
<dbReference type="InterPro" id="IPR036291">
    <property type="entry name" value="NAD(P)-bd_dom_sf"/>
</dbReference>
<evidence type="ECO:0000313" key="3">
    <source>
        <dbReference type="Proteomes" id="UP001501020"/>
    </source>
</evidence>
<organism evidence="2 3">
    <name type="scientific">Actinomadura napierensis</name>
    <dbReference type="NCBI Taxonomy" id="267854"/>
    <lineage>
        <taxon>Bacteria</taxon>
        <taxon>Bacillati</taxon>
        <taxon>Actinomycetota</taxon>
        <taxon>Actinomycetes</taxon>
        <taxon>Streptosporangiales</taxon>
        <taxon>Thermomonosporaceae</taxon>
        <taxon>Actinomadura</taxon>
    </lineage>
</organism>
<dbReference type="Pfam" id="PF19328">
    <property type="entry name" value="DAP_DH_C"/>
    <property type="match status" value="1"/>
</dbReference>
<dbReference type="EMBL" id="BAAAMR010000168">
    <property type="protein sequence ID" value="GAA2169147.1"/>
    <property type="molecule type" value="Genomic_DNA"/>
</dbReference>
<evidence type="ECO:0000259" key="1">
    <source>
        <dbReference type="Pfam" id="PF19328"/>
    </source>
</evidence>
<dbReference type="RefSeq" id="WP_344283713.1">
    <property type="nucleotide sequence ID" value="NZ_BAAAMR010000168.1"/>
</dbReference>
<dbReference type="Proteomes" id="UP001501020">
    <property type="component" value="Unassembled WGS sequence"/>
</dbReference>